<dbReference type="PROSITE" id="PS50012">
    <property type="entry name" value="RCC1_3"/>
    <property type="match status" value="7"/>
</dbReference>
<dbReference type="SUPFAM" id="SSF50985">
    <property type="entry name" value="RCC1/BLIP-II"/>
    <property type="match status" value="2"/>
</dbReference>
<dbReference type="AlphaFoldDB" id="A0A7S0E4A4"/>
<dbReference type="Pfam" id="PF00415">
    <property type="entry name" value="RCC1"/>
    <property type="match status" value="1"/>
</dbReference>
<feature type="repeat" description="RCC1" evidence="2">
    <location>
        <begin position="361"/>
        <end position="419"/>
    </location>
</feature>
<evidence type="ECO:0000256" key="2">
    <source>
        <dbReference type="PROSITE-ProRule" id="PRU00235"/>
    </source>
</evidence>
<evidence type="ECO:0000259" key="3">
    <source>
        <dbReference type="Pfam" id="PF25390"/>
    </source>
</evidence>
<accession>A0A7S0E4A4</accession>
<dbReference type="PANTHER" id="PTHR22870">
    <property type="entry name" value="REGULATOR OF CHROMOSOME CONDENSATION"/>
    <property type="match status" value="1"/>
</dbReference>
<feature type="repeat" description="RCC1" evidence="2">
    <location>
        <begin position="309"/>
        <end position="360"/>
    </location>
</feature>
<keyword evidence="1" id="KW-0677">Repeat</keyword>
<feature type="repeat" description="RCC1" evidence="2">
    <location>
        <begin position="153"/>
        <end position="202"/>
    </location>
</feature>
<protein>
    <recommendedName>
        <fullName evidence="3">RCC1-like domain-containing protein</fullName>
    </recommendedName>
</protein>
<evidence type="ECO:0000313" key="4">
    <source>
        <dbReference type="EMBL" id="CAD8474111.1"/>
    </source>
</evidence>
<proteinExistence type="predicted"/>
<dbReference type="InterPro" id="IPR051210">
    <property type="entry name" value="Ub_ligase/GEF_domain"/>
</dbReference>
<sequence length="420" mass="43940">MSCAEQTCGKHRKVVISVSAAAIFCSMGASVAVAESSADDVSGKESEKKHTLSQMVFSWGGGLSGALGIGETRNSVTPKHVETLPMDVTQVDCGDSWSACIAGGSLYTWGKGQDGRLGLGEVLDVLYPQRVNLQGVKSVSAGHRHAAAIVGGGQVFVWGRGFSGQLGLGSNKSHFTPQPLPFSMPVKTLSCGGSHSLFVTEDGRLFATGRGKEGQLGTGSQESVLEPVEVRLPEEAARVTATACGKDFSVIATESGQVYTFGSDDYGQLGLGQFARYAMTPKEVAVLSGKKVRSVAAGDYHAAAVTADGKLYTWGYGRSGQLGNGNTVDVSLPVLVRELQNLRVQSVACGCDHTVAVLESGEVFVMGRGREGQLGRGDIVESPVAYRSAPLQVTSFAHDRIRVHQVACGTSHTLARGARS</sequence>
<gene>
    <name evidence="4" type="ORF">HPHI1048_LOCUS5095</name>
</gene>
<feature type="repeat" description="RCC1" evidence="2">
    <location>
        <begin position="104"/>
        <end position="152"/>
    </location>
</feature>
<feature type="repeat" description="RCC1" evidence="2">
    <location>
        <begin position="54"/>
        <end position="104"/>
    </location>
</feature>
<dbReference type="InterPro" id="IPR058923">
    <property type="entry name" value="RCC1-like_dom"/>
</dbReference>
<dbReference type="Gene3D" id="2.130.10.30">
    <property type="entry name" value="Regulator of chromosome condensation 1/beta-lactamase-inhibitor protein II"/>
    <property type="match status" value="2"/>
</dbReference>
<dbReference type="InterPro" id="IPR009091">
    <property type="entry name" value="RCC1/BLIP-II"/>
</dbReference>
<name>A0A7S0E4A4_9CRYP</name>
<dbReference type="InterPro" id="IPR000408">
    <property type="entry name" value="Reg_chr_condens"/>
</dbReference>
<dbReference type="PANTHER" id="PTHR22870:SF466">
    <property type="entry name" value="ANKYRIN REPEAT-CONTAINING PROTEIN"/>
    <property type="match status" value="1"/>
</dbReference>
<feature type="repeat" description="RCC1" evidence="2">
    <location>
        <begin position="203"/>
        <end position="255"/>
    </location>
</feature>
<dbReference type="PRINTS" id="PR00633">
    <property type="entry name" value="RCCNDNSATION"/>
</dbReference>
<dbReference type="Pfam" id="PF25390">
    <property type="entry name" value="WD40_RLD"/>
    <property type="match status" value="1"/>
</dbReference>
<feature type="repeat" description="RCC1" evidence="2">
    <location>
        <begin position="256"/>
        <end position="308"/>
    </location>
</feature>
<organism evidence="4">
    <name type="scientific">Hanusia phi</name>
    <dbReference type="NCBI Taxonomy" id="3032"/>
    <lineage>
        <taxon>Eukaryota</taxon>
        <taxon>Cryptophyceae</taxon>
        <taxon>Pyrenomonadales</taxon>
        <taxon>Geminigeraceae</taxon>
        <taxon>Hanusia</taxon>
    </lineage>
</organism>
<dbReference type="PROSITE" id="PS00626">
    <property type="entry name" value="RCC1_2"/>
    <property type="match status" value="4"/>
</dbReference>
<feature type="domain" description="RCC1-like" evidence="3">
    <location>
        <begin position="54"/>
        <end position="350"/>
    </location>
</feature>
<dbReference type="EMBL" id="HBEO01007232">
    <property type="protein sequence ID" value="CAD8474111.1"/>
    <property type="molecule type" value="Transcribed_RNA"/>
</dbReference>
<evidence type="ECO:0000256" key="1">
    <source>
        <dbReference type="ARBA" id="ARBA00022737"/>
    </source>
</evidence>
<reference evidence="4" key="1">
    <citation type="submission" date="2021-01" db="EMBL/GenBank/DDBJ databases">
        <authorList>
            <person name="Corre E."/>
            <person name="Pelletier E."/>
            <person name="Niang G."/>
            <person name="Scheremetjew M."/>
            <person name="Finn R."/>
            <person name="Kale V."/>
            <person name="Holt S."/>
            <person name="Cochrane G."/>
            <person name="Meng A."/>
            <person name="Brown T."/>
            <person name="Cohen L."/>
        </authorList>
    </citation>
    <scope>NUCLEOTIDE SEQUENCE</scope>
    <source>
        <strain evidence="4">CCMP325</strain>
    </source>
</reference>